<dbReference type="RefSeq" id="WP_101442415.1">
    <property type="nucleotide sequence ID" value="NZ_PJMU01000001.1"/>
</dbReference>
<keyword evidence="1" id="KW-0732">Signal</keyword>
<organism evidence="2 3">
    <name type="scientific">Pontibacter ramchanderi</name>
    <dbReference type="NCBI Taxonomy" id="1179743"/>
    <lineage>
        <taxon>Bacteria</taxon>
        <taxon>Pseudomonadati</taxon>
        <taxon>Bacteroidota</taxon>
        <taxon>Cytophagia</taxon>
        <taxon>Cytophagales</taxon>
        <taxon>Hymenobacteraceae</taxon>
        <taxon>Pontibacter</taxon>
    </lineage>
</organism>
<name>A0A2N3V0J1_9BACT</name>
<sequence length="114" mass="12462">MMSLALLWALLFHSTVAYAHDTTASTQSSFDEIVQQDPTHGDKSVTGLQSGELYLAQEGTTNALTYSLQPAATITRTHAVRFISHQAMPPYAARAPGDSFFCQFYYTSSQPQAP</sequence>
<evidence type="ECO:0000313" key="2">
    <source>
        <dbReference type="EMBL" id="PKV75149.1"/>
    </source>
</evidence>
<comment type="caution">
    <text evidence="2">The sequence shown here is derived from an EMBL/GenBank/DDBJ whole genome shotgun (WGS) entry which is preliminary data.</text>
</comment>
<evidence type="ECO:0000256" key="1">
    <source>
        <dbReference type="SAM" id="SignalP"/>
    </source>
</evidence>
<proteinExistence type="predicted"/>
<reference evidence="2 3" key="1">
    <citation type="submission" date="2017-12" db="EMBL/GenBank/DDBJ databases">
        <title>Genomic Encyclopedia of Type Strains, Phase III (KMG-III): the genomes of soil and plant-associated and newly described type strains.</title>
        <authorList>
            <person name="Whitman W."/>
        </authorList>
    </citation>
    <scope>NUCLEOTIDE SEQUENCE [LARGE SCALE GENOMIC DNA]</scope>
    <source>
        <strain evidence="2 3">LP43</strain>
    </source>
</reference>
<feature type="chain" id="PRO_5014924044" evidence="1">
    <location>
        <begin position="20"/>
        <end position="114"/>
    </location>
</feature>
<gene>
    <name evidence="2" type="ORF">BD749_0087</name>
</gene>
<keyword evidence="3" id="KW-1185">Reference proteome</keyword>
<feature type="signal peptide" evidence="1">
    <location>
        <begin position="1"/>
        <end position="19"/>
    </location>
</feature>
<dbReference type="OrthoDB" id="853716at2"/>
<evidence type="ECO:0000313" key="3">
    <source>
        <dbReference type="Proteomes" id="UP000233782"/>
    </source>
</evidence>
<dbReference type="EMBL" id="PJMU01000001">
    <property type="protein sequence ID" value="PKV75149.1"/>
    <property type="molecule type" value="Genomic_DNA"/>
</dbReference>
<dbReference type="Proteomes" id="UP000233782">
    <property type="component" value="Unassembled WGS sequence"/>
</dbReference>
<protein>
    <submittedName>
        <fullName evidence="2">Uncharacterized protein</fullName>
    </submittedName>
</protein>
<accession>A0A2N3V0J1</accession>
<dbReference type="AlphaFoldDB" id="A0A2N3V0J1"/>